<evidence type="ECO:0008006" key="4">
    <source>
        <dbReference type="Google" id="ProtNLM"/>
    </source>
</evidence>
<organism evidence="2 3">
    <name type="scientific">Piscinibacter koreensis</name>
    <dbReference type="NCBI Taxonomy" id="2742824"/>
    <lineage>
        <taxon>Bacteria</taxon>
        <taxon>Pseudomonadati</taxon>
        <taxon>Pseudomonadota</taxon>
        <taxon>Betaproteobacteria</taxon>
        <taxon>Burkholderiales</taxon>
        <taxon>Sphaerotilaceae</taxon>
        <taxon>Piscinibacter</taxon>
    </lineage>
</organism>
<sequence length="303" mass="33861">MSARATMKSASAQPVRRAPIIGVLLGALVLLLAGCSALKLGYGQAPGFMFRWIDGYIAVNDAQELRTREALRDWFAWHRREQLPDYAELLARARRDVAGDTTPERVCALWRDVKGLIGPAVERAAPAVGEILVTLSPAQIAQIERRNVERNAEYRDEHMQADPVKRRRAAAKRAVKRAEMLYGDLDAGQRELVAKLLADSPYDVEQFYAERERRQQDALQTIRTLVATRATPADAAAAVKAYAQRAERSPREAYRRQAERVADYNCAFAATLHNRTTPAQRETAARKLKRSEDDLRALAGEPA</sequence>
<dbReference type="Pfam" id="PF19795">
    <property type="entry name" value="DUF6279"/>
    <property type="match status" value="1"/>
</dbReference>
<evidence type="ECO:0000313" key="2">
    <source>
        <dbReference type="EMBL" id="NUZ06459.1"/>
    </source>
</evidence>
<reference evidence="2 3" key="1">
    <citation type="submission" date="2020-06" db="EMBL/GenBank/DDBJ databases">
        <title>Schlegella sp. ID0723 isolated from air conditioner.</title>
        <authorList>
            <person name="Kim D.Y."/>
            <person name="Kim D.-U."/>
        </authorList>
    </citation>
    <scope>NUCLEOTIDE SEQUENCE [LARGE SCALE GENOMIC DNA]</scope>
    <source>
        <strain evidence="2 3">ID0723</strain>
    </source>
</reference>
<evidence type="ECO:0000313" key="3">
    <source>
        <dbReference type="Proteomes" id="UP000529637"/>
    </source>
</evidence>
<comment type="caution">
    <text evidence="2">The sequence shown here is derived from an EMBL/GenBank/DDBJ whole genome shotgun (WGS) entry which is preliminary data.</text>
</comment>
<keyword evidence="3" id="KW-1185">Reference proteome</keyword>
<dbReference type="AlphaFoldDB" id="A0A7Y6NNN9"/>
<accession>A0A7Y6NNN9</accession>
<protein>
    <recommendedName>
        <fullName evidence="4">Lipoprotein</fullName>
    </recommendedName>
</protein>
<dbReference type="Proteomes" id="UP000529637">
    <property type="component" value="Unassembled WGS sequence"/>
</dbReference>
<dbReference type="EMBL" id="JABWMJ010000005">
    <property type="protein sequence ID" value="NUZ06459.1"/>
    <property type="molecule type" value="Genomic_DNA"/>
</dbReference>
<gene>
    <name evidence="2" type="ORF">HQN59_11875</name>
</gene>
<feature type="region of interest" description="Disordered" evidence="1">
    <location>
        <begin position="275"/>
        <end position="303"/>
    </location>
</feature>
<dbReference type="PROSITE" id="PS51257">
    <property type="entry name" value="PROKAR_LIPOPROTEIN"/>
    <property type="match status" value="1"/>
</dbReference>
<proteinExistence type="predicted"/>
<evidence type="ECO:0000256" key="1">
    <source>
        <dbReference type="SAM" id="MobiDB-lite"/>
    </source>
</evidence>
<name>A0A7Y6NNN9_9BURK</name>